<reference evidence="3 4" key="1">
    <citation type="journal article" date="2017" name="Int. J. Syst. Evol. Microbiol.">
        <title>Pseudokineococcus basanitobsidens sp. nov., isolated from volcanic rock.</title>
        <authorList>
            <person name="Lee D.W."/>
            <person name="Park M.Y."/>
            <person name="Kim J.J."/>
            <person name="Kim B.S."/>
        </authorList>
    </citation>
    <scope>NUCLEOTIDE SEQUENCE [LARGE SCALE GENOMIC DNA]</scope>
    <source>
        <strain evidence="3 4">DSM 103726</strain>
    </source>
</reference>
<dbReference type="GO" id="GO:0016746">
    <property type="term" value="F:acyltransferase activity"/>
    <property type="evidence" value="ECO:0007669"/>
    <property type="project" value="UniProtKB-KW"/>
</dbReference>
<protein>
    <submittedName>
        <fullName evidence="3">GNAT family N-acetyltransferase</fullName>
        <ecNumber evidence="3">2.3.1.-</ecNumber>
    </submittedName>
</protein>
<evidence type="ECO:0000313" key="4">
    <source>
        <dbReference type="Proteomes" id="UP001387100"/>
    </source>
</evidence>
<feature type="region of interest" description="Disordered" evidence="1">
    <location>
        <begin position="134"/>
        <end position="162"/>
    </location>
</feature>
<dbReference type="Pfam" id="PF13508">
    <property type="entry name" value="Acetyltransf_7"/>
    <property type="match status" value="1"/>
</dbReference>
<evidence type="ECO:0000256" key="1">
    <source>
        <dbReference type="SAM" id="MobiDB-lite"/>
    </source>
</evidence>
<accession>A0ABU8RMV2</accession>
<keyword evidence="3" id="KW-0808">Transferase</keyword>
<dbReference type="EMBL" id="JBBIAA010000021">
    <property type="protein sequence ID" value="MEJ5946379.1"/>
    <property type="molecule type" value="Genomic_DNA"/>
</dbReference>
<dbReference type="InterPro" id="IPR050276">
    <property type="entry name" value="MshD_Acetyltransferase"/>
</dbReference>
<evidence type="ECO:0000259" key="2">
    <source>
        <dbReference type="PROSITE" id="PS51186"/>
    </source>
</evidence>
<dbReference type="PROSITE" id="PS51186">
    <property type="entry name" value="GNAT"/>
    <property type="match status" value="1"/>
</dbReference>
<dbReference type="CDD" id="cd04301">
    <property type="entry name" value="NAT_SF"/>
    <property type="match status" value="1"/>
</dbReference>
<evidence type="ECO:0000313" key="3">
    <source>
        <dbReference type="EMBL" id="MEJ5946379.1"/>
    </source>
</evidence>
<dbReference type="InterPro" id="IPR016181">
    <property type="entry name" value="Acyl_CoA_acyltransferase"/>
</dbReference>
<comment type="caution">
    <text evidence="3">The sequence shown here is derived from an EMBL/GenBank/DDBJ whole genome shotgun (WGS) entry which is preliminary data.</text>
</comment>
<name>A0ABU8RMV2_9ACTN</name>
<feature type="domain" description="N-acetyltransferase" evidence="2">
    <location>
        <begin position="7"/>
        <end position="153"/>
    </location>
</feature>
<dbReference type="EC" id="2.3.1.-" evidence="3"/>
<proteinExistence type="predicted"/>
<dbReference type="Gene3D" id="3.40.630.30">
    <property type="match status" value="1"/>
</dbReference>
<dbReference type="Proteomes" id="UP001387100">
    <property type="component" value="Unassembled WGS sequence"/>
</dbReference>
<keyword evidence="3" id="KW-0012">Acyltransferase</keyword>
<dbReference type="RefSeq" id="WP_339575762.1">
    <property type="nucleotide sequence ID" value="NZ_JBBIAA010000021.1"/>
</dbReference>
<organism evidence="3 4">
    <name type="scientific">Pseudokineococcus basanitobsidens</name>
    <dbReference type="NCBI Taxonomy" id="1926649"/>
    <lineage>
        <taxon>Bacteria</taxon>
        <taxon>Bacillati</taxon>
        <taxon>Actinomycetota</taxon>
        <taxon>Actinomycetes</taxon>
        <taxon>Kineosporiales</taxon>
        <taxon>Kineosporiaceae</taxon>
        <taxon>Pseudokineococcus</taxon>
    </lineage>
</organism>
<dbReference type="PANTHER" id="PTHR43617">
    <property type="entry name" value="L-AMINO ACID N-ACETYLTRANSFERASE"/>
    <property type="match status" value="1"/>
</dbReference>
<keyword evidence="4" id="KW-1185">Reference proteome</keyword>
<dbReference type="InterPro" id="IPR000182">
    <property type="entry name" value="GNAT_dom"/>
</dbReference>
<dbReference type="SUPFAM" id="SSF55729">
    <property type="entry name" value="Acyl-CoA N-acyltransferases (Nat)"/>
    <property type="match status" value="1"/>
</dbReference>
<gene>
    <name evidence="3" type="ORF">WDZ17_13860</name>
</gene>
<sequence length="162" mass="18027">MRSDVGPSLSDATTDDAEALTTLLLRSRTRAMPWLASPHDEASTRWWVEHVLVADQHVRVALNDDRLLGFAAVEGDWLTQLYVDPDHQTDGVGRALLDDAKRRRPDGLRLHVFARNTRARRFYEAAGFVLVGRSDGHDNEEHEPDCTYAWTGSAPTSPAPPG</sequence>